<sequence length="81" mass="8993">MTRKGRQFIKPTPITTQPTFVDTPVETIRSGSTNWLSFPSGNKTDYLALDEIRRDAGTQPRAAIGRSDGGWATIRACYSFL</sequence>
<evidence type="ECO:0000313" key="1">
    <source>
        <dbReference type="EMBL" id="MBD2773762.1"/>
    </source>
</evidence>
<name>A0A8J7BXG5_9CYAN</name>
<comment type="caution">
    <text evidence="1">The sequence shown here is derived from an EMBL/GenBank/DDBJ whole genome shotgun (WGS) entry which is preliminary data.</text>
</comment>
<dbReference type="EMBL" id="JACXAE010000060">
    <property type="protein sequence ID" value="MBD2773762.1"/>
    <property type="molecule type" value="Genomic_DNA"/>
</dbReference>
<protein>
    <submittedName>
        <fullName evidence="1">Uncharacterized protein</fullName>
    </submittedName>
</protein>
<dbReference type="RefSeq" id="WP_190829938.1">
    <property type="nucleotide sequence ID" value="NZ_CAWPPI010000060.1"/>
</dbReference>
<reference evidence="1" key="1">
    <citation type="submission" date="2020-09" db="EMBL/GenBank/DDBJ databases">
        <title>Iningainema tapete sp. nov. (Scytonemataceae, Cyanobacteria) from greenhouses in central Florida (USA) produces two types of nodularin with biosynthetic potential for microcystin-LR and anabaenopeptins.</title>
        <authorList>
            <person name="Berthold D.E."/>
            <person name="Lefler F.W."/>
            <person name="Huang I.-S."/>
            <person name="Abdulla H."/>
            <person name="Zimba P.V."/>
            <person name="Laughinghouse H.D. IV."/>
        </authorList>
    </citation>
    <scope>NUCLEOTIDE SEQUENCE</scope>
    <source>
        <strain evidence="1">BLCCT55</strain>
    </source>
</reference>
<keyword evidence="2" id="KW-1185">Reference proteome</keyword>
<accession>A0A8J7BXG5</accession>
<gene>
    <name evidence="1" type="ORF">ICL16_17210</name>
</gene>
<dbReference type="Proteomes" id="UP000629098">
    <property type="component" value="Unassembled WGS sequence"/>
</dbReference>
<evidence type="ECO:0000313" key="2">
    <source>
        <dbReference type="Proteomes" id="UP000629098"/>
    </source>
</evidence>
<dbReference type="AlphaFoldDB" id="A0A8J7BXG5"/>
<proteinExistence type="predicted"/>
<organism evidence="1 2">
    <name type="scientific">Iningainema tapete BLCC-T55</name>
    <dbReference type="NCBI Taxonomy" id="2748662"/>
    <lineage>
        <taxon>Bacteria</taxon>
        <taxon>Bacillati</taxon>
        <taxon>Cyanobacteriota</taxon>
        <taxon>Cyanophyceae</taxon>
        <taxon>Nostocales</taxon>
        <taxon>Scytonemataceae</taxon>
        <taxon>Iningainema tapete</taxon>
    </lineage>
</organism>